<gene>
    <name evidence="1" type="ORF">LCMAC102_03720</name>
</gene>
<protein>
    <submittedName>
        <fullName evidence="1">Uncharacterized protein</fullName>
    </submittedName>
</protein>
<dbReference type="EMBL" id="MK500334">
    <property type="protein sequence ID" value="QBK86577.1"/>
    <property type="molecule type" value="Genomic_DNA"/>
</dbReference>
<proteinExistence type="predicted"/>
<reference evidence="1" key="1">
    <citation type="journal article" date="2019" name="MBio">
        <title>Virus Genomes from Deep Sea Sediments Expand the Ocean Megavirome and Support Independent Origins of Viral Gigantism.</title>
        <authorList>
            <person name="Backstrom D."/>
            <person name="Yutin N."/>
            <person name="Jorgensen S.L."/>
            <person name="Dharamshi J."/>
            <person name="Homa F."/>
            <person name="Zaremba-Niedwiedzka K."/>
            <person name="Spang A."/>
            <person name="Wolf Y.I."/>
            <person name="Koonin E.V."/>
            <person name="Ettema T.J."/>
        </authorList>
    </citation>
    <scope>NUCLEOTIDE SEQUENCE</scope>
</reference>
<name>A0A481YUG9_9VIRU</name>
<accession>A0A481YUG9</accession>
<evidence type="ECO:0000313" key="1">
    <source>
        <dbReference type="EMBL" id="QBK86577.1"/>
    </source>
</evidence>
<organism evidence="1">
    <name type="scientific">Marseillevirus LCMAC102</name>
    <dbReference type="NCBI Taxonomy" id="2506603"/>
    <lineage>
        <taxon>Viruses</taxon>
        <taxon>Varidnaviria</taxon>
        <taxon>Bamfordvirae</taxon>
        <taxon>Nucleocytoviricota</taxon>
        <taxon>Megaviricetes</taxon>
        <taxon>Pimascovirales</taxon>
        <taxon>Pimascovirales incertae sedis</taxon>
        <taxon>Marseilleviridae</taxon>
    </lineage>
</organism>
<sequence>MSAPKSIDEYTVNTLRHKCKRDGLKNYSRLDKKQLYAYCVLEEKSIDIVLAKMENSKAKEEEEICVTEEDYEKFKKEYEEEPEETVCTVI</sequence>